<dbReference type="GO" id="GO:0016616">
    <property type="term" value="F:oxidoreductase activity, acting on the CH-OH group of donors, NAD or NADP as acceptor"/>
    <property type="evidence" value="ECO:0007669"/>
    <property type="project" value="InterPro"/>
</dbReference>
<keyword evidence="4" id="KW-0560">Oxidoreductase</keyword>
<dbReference type="SMART" id="SM00829">
    <property type="entry name" value="PKS_ER"/>
    <property type="match status" value="1"/>
</dbReference>
<proteinExistence type="inferred from homology"/>
<dbReference type="PANTHER" id="PTHR42683">
    <property type="entry name" value="ALDEHYDE REDUCTASE"/>
    <property type="match status" value="1"/>
</dbReference>
<reference evidence="7 8" key="1">
    <citation type="submission" date="2017-12" db="EMBL/GenBank/DDBJ databases">
        <title>Sequencing, de novo assembly and annotation of complete genome of a new Thraustochytrid species, strain FCC1311.</title>
        <authorList>
            <person name="Sedici K."/>
            <person name="Godart F."/>
            <person name="Aiese Cigliano R."/>
            <person name="Sanseverino W."/>
            <person name="Barakat M."/>
            <person name="Ortet P."/>
            <person name="Marechal E."/>
            <person name="Cagnac O."/>
            <person name="Amato A."/>
        </authorList>
    </citation>
    <scope>NUCLEOTIDE SEQUENCE [LARGE SCALE GENOMIC DNA]</scope>
</reference>
<sequence>MGKVAALAAPKPGADLEWHEVERREVHDDDVEVEIKYSGICGSDLHQVRSEWGDNSEMFPMCPGHEMVGVVKSVGKNVTKFKEGDLAGVGNFVDSCRECGPCKAGDEHLCNEGFVFTYAGKMKYDHSPCKGEVTQGGYSASIVCNERYVVSIPKNLDLSKVAPVLCAGITVFSPLNHYGLKEGMKFGVAGLGGLGHMAVKFANAMGAKVVVLSRGTKKKDDALELGAHEYLDSTDEDAMKEAAGSFDFILDTISAKHAVADYLPLLVADGKLINVGMAPEPLEVPSMALAFKRLVYAGSLIGGMKELQECLDFCGKHEIHPEVEFISCDKVNEAYKRVDNADVRFRFVMDMSTLKKPEE</sequence>
<dbReference type="InterPro" id="IPR013154">
    <property type="entry name" value="ADH-like_N"/>
</dbReference>
<accession>A0A2R5GED9</accession>
<dbReference type="Gene3D" id="3.90.180.10">
    <property type="entry name" value="Medium-chain alcohol dehydrogenases, catalytic domain"/>
    <property type="match status" value="1"/>
</dbReference>
<evidence type="ECO:0000313" key="7">
    <source>
        <dbReference type="EMBL" id="GBG29292.1"/>
    </source>
</evidence>
<evidence type="ECO:0000256" key="5">
    <source>
        <dbReference type="RuleBase" id="RU361277"/>
    </source>
</evidence>
<evidence type="ECO:0000256" key="3">
    <source>
        <dbReference type="ARBA" id="ARBA00022833"/>
    </source>
</evidence>
<dbReference type="EMBL" id="BEYU01000055">
    <property type="protein sequence ID" value="GBG29292.1"/>
    <property type="molecule type" value="Genomic_DNA"/>
</dbReference>
<dbReference type="InParanoid" id="A0A2R5GED9"/>
<dbReference type="GO" id="GO:0008270">
    <property type="term" value="F:zinc ion binding"/>
    <property type="evidence" value="ECO:0007669"/>
    <property type="project" value="InterPro"/>
</dbReference>
<comment type="caution">
    <text evidence="7">The sequence shown here is derived from an EMBL/GenBank/DDBJ whole genome shotgun (WGS) entry which is preliminary data.</text>
</comment>
<dbReference type="Gene3D" id="3.40.50.720">
    <property type="entry name" value="NAD(P)-binding Rossmann-like Domain"/>
    <property type="match status" value="1"/>
</dbReference>
<dbReference type="FunFam" id="3.40.50.720:FF:000022">
    <property type="entry name" value="Cinnamyl alcohol dehydrogenase"/>
    <property type="match status" value="1"/>
</dbReference>
<protein>
    <submittedName>
        <fullName evidence="7">Cinnamyl alcohol dehydrogenase 2</fullName>
    </submittedName>
</protein>
<dbReference type="InterPro" id="IPR047109">
    <property type="entry name" value="CAD-like"/>
</dbReference>
<comment type="cofactor">
    <cofactor evidence="1 5">
        <name>Zn(2+)</name>
        <dbReference type="ChEBI" id="CHEBI:29105"/>
    </cofactor>
</comment>
<evidence type="ECO:0000256" key="2">
    <source>
        <dbReference type="ARBA" id="ARBA00022723"/>
    </source>
</evidence>
<dbReference type="Pfam" id="PF08240">
    <property type="entry name" value="ADH_N"/>
    <property type="match status" value="1"/>
</dbReference>
<comment type="similarity">
    <text evidence="5">Belongs to the zinc-containing alcohol dehydrogenase family.</text>
</comment>
<dbReference type="SUPFAM" id="SSF51735">
    <property type="entry name" value="NAD(P)-binding Rossmann-fold domains"/>
    <property type="match status" value="1"/>
</dbReference>
<evidence type="ECO:0000256" key="4">
    <source>
        <dbReference type="ARBA" id="ARBA00023002"/>
    </source>
</evidence>
<dbReference type="InterPro" id="IPR002328">
    <property type="entry name" value="ADH_Zn_CS"/>
</dbReference>
<evidence type="ECO:0000259" key="6">
    <source>
        <dbReference type="SMART" id="SM00829"/>
    </source>
</evidence>
<keyword evidence="8" id="KW-1185">Reference proteome</keyword>
<dbReference type="OrthoDB" id="60812at2759"/>
<feature type="domain" description="Enoyl reductase (ER)" evidence="6">
    <location>
        <begin position="13"/>
        <end position="349"/>
    </location>
</feature>
<dbReference type="InterPro" id="IPR020843">
    <property type="entry name" value="ER"/>
</dbReference>
<dbReference type="InterPro" id="IPR011032">
    <property type="entry name" value="GroES-like_sf"/>
</dbReference>
<dbReference type="Proteomes" id="UP000241890">
    <property type="component" value="Unassembled WGS sequence"/>
</dbReference>
<dbReference type="CDD" id="cd05283">
    <property type="entry name" value="CAD1"/>
    <property type="match status" value="1"/>
</dbReference>
<organism evidence="7 8">
    <name type="scientific">Hondaea fermentalgiana</name>
    <dbReference type="NCBI Taxonomy" id="2315210"/>
    <lineage>
        <taxon>Eukaryota</taxon>
        <taxon>Sar</taxon>
        <taxon>Stramenopiles</taxon>
        <taxon>Bigyra</taxon>
        <taxon>Labyrinthulomycetes</taxon>
        <taxon>Thraustochytrida</taxon>
        <taxon>Thraustochytriidae</taxon>
        <taxon>Hondaea</taxon>
    </lineage>
</organism>
<evidence type="ECO:0000256" key="1">
    <source>
        <dbReference type="ARBA" id="ARBA00001947"/>
    </source>
</evidence>
<dbReference type="InterPro" id="IPR013149">
    <property type="entry name" value="ADH-like_C"/>
</dbReference>
<keyword evidence="2 5" id="KW-0479">Metal-binding</keyword>
<keyword evidence="3 5" id="KW-0862">Zinc</keyword>
<gene>
    <name evidence="7" type="ORF">FCC1311_055142</name>
</gene>
<name>A0A2R5GED9_9STRA</name>
<dbReference type="SUPFAM" id="SSF50129">
    <property type="entry name" value="GroES-like"/>
    <property type="match status" value="1"/>
</dbReference>
<evidence type="ECO:0000313" key="8">
    <source>
        <dbReference type="Proteomes" id="UP000241890"/>
    </source>
</evidence>
<dbReference type="InterPro" id="IPR036291">
    <property type="entry name" value="NAD(P)-bd_dom_sf"/>
</dbReference>
<dbReference type="PROSITE" id="PS00059">
    <property type="entry name" value="ADH_ZINC"/>
    <property type="match status" value="1"/>
</dbReference>
<dbReference type="AlphaFoldDB" id="A0A2R5GED9"/>
<dbReference type="Pfam" id="PF00107">
    <property type="entry name" value="ADH_zinc_N"/>
    <property type="match status" value="1"/>
</dbReference>